<proteinExistence type="predicted"/>
<comment type="subcellular location">
    <subcellularLocation>
        <location evidence="1">Cell membrane</location>
    </subcellularLocation>
</comment>
<feature type="compositionally biased region" description="Basic and acidic residues" evidence="5">
    <location>
        <begin position="654"/>
        <end position="675"/>
    </location>
</feature>
<dbReference type="InterPro" id="IPR027304">
    <property type="entry name" value="Trigger_fact/SurA_dom_sf"/>
</dbReference>
<sequence>MLKFFRKYNKFILAFGAAFLMIAFLIEPTLSIFMRGPEDQPVGRVEGQRLTEGDRQSAAVELDVLERVHPVVGMLARDLAENDPLKWLLMKHDARRLGLTASDAEVQNLLETFGLYEDELRQASARMGTSTGFVQQSLRSWLTLEQYRDLILGRTHVNPLERLQAMAFAMQAQELGDWQLMMQVEQMLADAFGHHRLSEPLIRHMLRDLQTTVSGEVAIVDARRYLDETDEPTDEEMQSLFEQYRDVPPGQGEPYGFGYRIPPRVKLEYLAIPIDRVREQVEIDEVDMLSYYEENEDEFRNDAEDIEAGEPEIQPYEQVRSRIQQTLRDQQADQLANRIVRAAQAMLVQHARQLQQHAGYRVVPDDYQPPSLREMADQIEQQFNVRPERYDDFADEWVPVHELEALPGIGRATLAGRDDISFRRYVHSAWELEPADDDPLVGMGLQAMLPSQPLERGDGSRFLFRLTEAQPSHAPESLETVADRVRQDAHLRKAYEQHLLPAMEQWLSDAREQGLESLAEAEGLMLETIRPTPRRAPDRQGRLSVPDVPGVGRSEALISGMFDIAERVSEGGRMAVSEADEADRLGVAEVDSRLSMVIYRVDRYQPVTEGQYREMVASPRVKSWVSQMMLSGDGDAMASLSNEAVRARVNFVPSEREARDDDAPAREPQRRPGQI</sequence>
<name>A0ABV4U2C2_9BACT</name>
<reference evidence="6 7" key="1">
    <citation type="submission" date="2024-08" db="EMBL/GenBank/DDBJ databases">
        <title>Whole-genome sequencing of halo(alkali)philic microorganisms from hypersaline lakes.</title>
        <authorList>
            <person name="Sorokin D.Y."/>
            <person name="Merkel A.Y."/>
            <person name="Messina E."/>
            <person name="Yakimov M."/>
        </authorList>
    </citation>
    <scope>NUCLEOTIDE SEQUENCE [LARGE SCALE GENOMIC DNA]</scope>
    <source>
        <strain evidence="6 7">AB-hyl4</strain>
    </source>
</reference>
<dbReference type="PANTHER" id="PTHR47529">
    <property type="entry name" value="PEPTIDYL-PROLYL CIS-TRANS ISOMERASE D"/>
    <property type="match status" value="1"/>
</dbReference>
<keyword evidence="7" id="KW-1185">Reference proteome</keyword>
<evidence type="ECO:0000256" key="5">
    <source>
        <dbReference type="SAM" id="MobiDB-lite"/>
    </source>
</evidence>
<dbReference type="PANTHER" id="PTHR47529:SF1">
    <property type="entry name" value="PERIPLASMIC CHAPERONE PPID"/>
    <property type="match status" value="1"/>
</dbReference>
<keyword evidence="3" id="KW-0472">Membrane</keyword>
<evidence type="ECO:0000256" key="1">
    <source>
        <dbReference type="ARBA" id="ARBA00004236"/>
    </source>
</evidence>
<dbReference type="SUPFAM" id="SSF109998">
    <property type="entry name" value="Triger factor/SurA peptide-binding domain-like"/>
    <property type="match status" value="1"/>
</dbReference>
<organism evidence="6 7">
    <name type="scientific">Natronomicrosphaera hydrolytica</name>
    <dbReference type="NCBI Taxonomy" id="3242702"/>
    <lineage>
        <taxon>Bacteria</taxon>
        <taxon>Pseudomonadati</taxon>
        <taxon>Planctomycetota</taxon>
        <taxon>Phycisphaerae</taxon>
        <taxon>Phycisphaerales</taxon>
        <taxon>Phycisphaeraceae</taxon>
        <taxon>Natronomicrosphaera</taxon>
    </lineage>
</organism>
<evidence type="ECO:0000313" key="6">
    <source>
        <dbReference type="EMBL" id="MFA9477737.1"/>
    </source>
</evidence>
<evidence type="ECO:0000313" key="7">
    <source>
        <dbReference type="Proteomes" id="UP001575105"/>
    </source>
</evidence>
<evidence type="ECO:0008006" key="8">
    <source>
        <dbReference type="Google" id="ProtNLM"/>
    </source>
</evidence>
<comment type="caution">
    <text evidence="6">The sequence shown here is derived from an EMBL/GenBank/DDBJ whole genome shotgun (WGS) entry which is preliminary data.</text>
</comment>
<keyword evidence="2" id="KW-1003">Cell membrane</keyword>
<protein>
    <recommendedName>
        <fullName evidence="8">Peptidyl-prolyl cis-trans isomerase D</fullName>
    </recommendedName>
</protein>
<keyword evidence="4" id="KW-0143">Chaperone</keyword>
<evidence type="ECO:0000256" key="4">
    <source>
        <dbReference type="ARBA" id="ARBA00023186"/>
    </source>
</evidence>
<dbReference type="RefSeq" id="WP_425344663.1">
    <property type="nucleotide sequence ID" value="NZ_JBGUBD010000003.1"/>
</dbReference>
<gene>
    <name evidence="6" type="ORF">ACERK3_05445</name>
</gene>
<dbReference type="InterPro" id="IPR052029">
    <property type="entry name" value="PpiD_chaperone"/>
</dbReference>
<evidence type="ECO:0000256" key="2">
    <source>
        <dbReference type="ARBA" id="ARBA00022475"/>
    </source>
</evidence>
<dbReference type="EMBL" id="JBGUBD010000003">
    <property type="protein sequence ID" value="MFA9477737.1"/>
    <property type="molecule type" value="Genomic_DNA"/>
</dbReference>
<accession>A0ABV4U2C2</accession>
<evidence type="ECO:0000256" key="3">
    <source>
        <dbReference type="ARBA" id="ARBA00023136"/>
    </source>
</evidence>
<feature type="region of interest" description="Disordered" evidence="5">
    <location>
        <begin position="651"/>
        <end position="675"/>
    </location>
</feature>
<dbReference type="Proteomes" id="UP001575105">
    <property type="component" value="Unassembled WGS sequence"/>
</dbReference>